<comment type="function">
    <text evidence="8">NQR complex catalyzes the reduction of ubiquinone-1 to ubiquinol by two successive reactions, coupled with the transport of Na(+) ions from the cytoplasm to the periplasm. NqrA to NqrE are probably involved in the second step, the conversion of ubisemiquinone to ubiquinol.</text>
</comment>
<dbReference type="InterPro" id="IPR056148">
    <property type="entry name" value="NQRA_2nd"/>
</dbReference>
<keyword evidence="6 8" id="KW-0830">Ubiquinone</keyword>
<evidence type="ECO:0000256" key="6">
    <source>
        <dbReference type="ARBA" id="ARBA00023075"/>
    </source>
</evidence>
<evidence type="ECO:0000313" key="12">
    <source>
        <dbReference type="EMBL" id="HIU54738.1"/>
    </source>
</evidence>
<dbReference type="Proteomes" id="UP000824112">
    <property type="component" value="Unassembled WGS sequence"/>
</dbReference>
<evidence type="ECO:0000256" key="7">
    <source>
        <dbReference type="ARBA" id="ARBA00023201"/>
    </source>
</evidence>
<evidence type="ECO:0000256" key="4">
    <source>
        <dbReference type="ARBA" id="ARBA00023053"/>
    </source>
</evidence>
<sequence length="449" mass="49687">MANVIKLKKGLDINLKGKPQPVVKDAPMSEFYALIPDDYHGIVPKVVVKVGDKVEAGAPLMVDKNRPQMQFVSPVSGEVTSVTRGERRKVLDITVKADEKQTYKDFGKQRVDALSAQQVKELLLEAGMFAFIKQRPYDVIANPEVTPRDIFVSAFDSAPLAPDFNFVVRGQEADFQTGIDALAKLTDGKVYVGMKAGKEFPVKNAVCVSFDGPHPAGNVGVQIHHIAPVNKGETVWTLNAFDVLMIGRLFNKGIVDFTRLVAVTGSEIENPMYVKTVIGAKISSILGDNVKKSAYHQRFISGNVLTGTRVDASGYLCAPHSQITVIPEGDEHYEFLGWAVPGWGKFSVSHTFFSWLSGRNKEYVMDARLHGGRRAIIMSGEYDKVLPMDILPEFLIKATLAFDVDKMENLGIYEIAPEDMALCEFVDTSKLEVQKIIRNGLDELMREMM</sequence>
<dbReference type="NCBIfam" id="NF003761">
    <property type="entry name" value="PRK05352.1-4"/>
    <property type="match status" value="1"/>
</dbReference>
<dbReference type="Pfam" id="PF05896">
    <property type="entry name" value="NQRA_N"/>
    <property type="match status" value="1"/>
</dbReference>
<feature type="domain" description="NqrA second alpha/beta" evidence="11">
    <location>
        <begin position="114"/>
        <end position="254"/>
    </location>
</feature>
<dbReference type="HAMAP" id="MF_00425">
    <property type="entry name" value="NqrA"/>
    <property type="match status" value="1"/>
</dbReference>
<dbReference type="Pfam" id="PF11973">
    <property type="entry name" value="NQRA_SLBB"/>
    <property type="match status" value="1"/>
</dbReference>
<dbReference type="GO" id="GO:0016655">
    <property type="term" value="F:oxidoreductase activity, acting on NAD(P)H, quinone or similar compound as acceptor"/>
    <property type="evidence" value="ECO:0007669"/>
    <property type="project" value="UniProtKB-UniRule"/>
</dbReference>
<evidence type="ECO:0000256" key="8">
    <source>
        <dbReference type="HAMAP-Rule" id="MF_00425"/>
    </source>
</evidence>
<dbReference type="InterPro" id="IPR022615">
    <property type="entry name" value="NqrA_C_domain"/>
</dbReference>
<dbReference type="InterPro" id="IPR011053">
    <property type="entry name" value="Single_hybrid_motif"/>
</dbReference>
<keyword evidence="2 8" id="KW-1278">Translocase</keyword>
<dbReference type="SUPFAM" id="SSF51230">
    <property type="entry name" value="Single hybrid motif"/>
    <property type="match status" value="1"/>
</dbReference>
<keyword evidence="1 8" id="KW-0813">Transport</keyword>
<keyword evidence="7 8" id="KW-0739">Sodium transport</keyword>
<organism evidence="12 13">
    <name type="scientific">Candidatus Gallibacteroides avistercoris</name>
    <dbReference type="NCBI Taxonomy" id="2840833"/>
    <lineage>
        <taxon>Bacteria</taxon>
        <taxon>Pseudomonadati</taxon>
        <taxon>Bacteroidota</taxon>
        <taxon>Bacteroidia</taxon>
        <taxon>Bacteroidales</taxon>
        <taxon>Bacteroidaceae</taxon>
        <taxon>Bacteroidaceae incertae sedis</taxon>
        <taxon>Candidatus Gallibacteroides</taxon>
    </lineage>
</organism>
<proteinExistence type="inferred from homology"/>
<dbReference type="InterPro" id="IPR008703">
    <property type="entry name" value="NqrA"/>
</dbReference>
<protein>
    <recommendedName>
        <fullName evidence="8">Na(+)-translocating NADH-quinone reductase subunit A</fullName>
        <shortName evidence="8">Na(+)-NQR subunit A</shortName>
        <shortName evidence="8">Na(+)-translocating NQR subunit A</shortName>
        <ecNumber evidence="8">7.2.1.1</ecNumber>
    </recommendedName>
    <alternativeName>
        <fullName evidence="8">NQR complex subunit A</fullName>
    </alternativeName>
    <alternativeName>
        <fullName evidence="8">NQR-1 subunit A</fullName>
    </alternativeName>
</protein>
<dbReference type="PANTHER" id="PTHR37839">
    <property type="entry name" value="NA(+)-TRANSLOCATING NADH-QUINONE REDUCTASE SUBUNIT A"/>
    <property type="match status" value="1"/>
</dbReference>
<dbReference type="AlphaFoldDB" id="A0A9D1M725"/>
<evidence type="ECO:0000259" key="10">
    <source>
        <dbReference type="Pfam" id="PF11973"/>
    </source>
</evidence>
<name>A0A9D1M725_9BACT</name>
<feature type="domain" description="NqrA N-terminal barrel-sandwich hybrid" evidence="9">
    <location>
        <begin position="5"/>
        <end position="98"/>
    </location>
</feature>
<dbReference type="EC" id="7.2.1.1" evidence="8"/>
<accession>A0A9D1M725</accession>
<dbReference type="InterPro" id="IPR056147">
    <property type="entry name" value="NQRA_N"/>
</dbReference>
<keyword evidence="3 8" id="KW-0520">NAD</keyword>
<comment type="caution">
    <text evidence="12">The sequence shown here is derived from an EMBL/GenBank/DDBJ whole genome shotgun (WGS) entry which is preliminary data.</text>
</comment>
<evidence type="ECO:0000256" key="3">
    <source>
        <dbReference type="ARBA" id="ARBA00023027"/>
    </source>
</evidence>
<dbReference type="GO" id="GO:0006814">
    <property type="term" value="P:sodium ion transport"/>
    <property type="evidence" value="ECO:0007669"/>
    <property type="project" value="UniProtKB-UniRule"/>
</dbReference>
<dbReference type="Gene3D" id="2.40.50.100">
    <property type="match status" value="1"/>
</dbReference>
<keyword evidence="4 8" id="KW-0915">Sodium</keyword>
<keyword evidence="5 8" id="KW-0406">Ion transport</keyword>
<evidence type="ECO:0000313" key="13">
    <source>
        <dbReference type="Proteomes" id="UP000824112"/>
    </source>
</evidence>
<evidence type="ECO:0000256" key="5">
    <source>
        <dbReference type="ARBA" id="ARBA00023065"/>
    </source>
</evidence>
<reference evidence="12" key="2">
    <citation type="journal article" date="2021" name="PeerJ">
        <title>Extensive microbial diversity within the chicken gut microbiome revealed by metagenomics and culture.</title>
        <authorList>
            <person name="Gilroy R."/>
            <person name="Ravi A."/>
            <person name="Getino M."/>
            <person name="Pursley I."/>
            <person name="Horton D.L."/>
            <person name="Alikhan N.F."/>
            <person name="Baker D."/>
            <person name="Gharbi K."/>
            <person name="Hall N."/>
            <person name="Watson M."/>
            <person name="Adriaenssens E.M."/>
            <person name="Foster-Nyarko E."/>
            <person name="Jarju S."/>
            <person name="Secka A."/>
            <person name="Antonio M."/>
            <person name="Oren A."/>
            <person name="Chaudhuri R.R."/>
            <person name="La Ragione R."/>
            <person name="Hildebrand F."/>
            <person name="Pallen M.J."/>
        </authorList>
    </citation>
    <scope>NUCLEOTIDE SEQUENCE</scope>
    <source>
        <strain evidence="12">CHK158-818</strain>
    </source>
</reference>
<comment type="similarity">
    <text evidence="8">Belongs to the NqrA family.</text>
</comment>
<evidence type="ECO:0000259" key="9">
    <source>
        <dbReference type="Pfam" id="PF05896"/>
    </source>
</evidence>
<evidence type="ECO:0000256" key="2">
    <source>
        <dbReference type="ARBA" id="ARBA00022967"/>
    </source>
</evidence>
<gene>
    <name evidence="8" type="primary">nqrA</name>
    <name evidence="12" type="ORF">IAB03_02895</name>
</gene>
<evidence type="ECO:0000259" key="11">
    <source>
        <dbReference type="Pfam" id="PF24836"/>
    </source>
</evidence>
<dbReference type="EMBL" id="DVNA01000063">
    <property type="protein sequence ID" value="HIU54738.1"/>
    <property type="molecule type" value="Genomic_DNA"/>
</dbReference>
<comment type="subunit">
    <text evidence="8">Composed of six subunits; NqrA, NqrB, NqrC, NqrD, NqrE and NqrF.</text>
</comment>
<dbReference type="PANTHER" id="PTHR37839:SF1">
    <property type="entry name" value="NA(+)-TRANSLOCATING NADH-QUINONE REDUCTASE SUBUNIT A"/>
    <property type="match status" value="1"/>
</dbReference>
<comment type="catalytic activity">
    <reaction evidence="8">
        <text>a ubiquinone + n Na(+)(in) + NADH + H(+) = a ubiquinol + n Na(+)(out) + NAD(+)</text>
        <dbReference type="Rhea" id="RHEA:47748"/>
        <dbReference type="Rhea" id="RHEA-COMP:9565"/>
        <dbReference type="Rhea" id="RHEA-COMP:9566"/>
        <dbReference type="ChEBI" id="CHEBI:15378"/>
        <dbReference type="ChEBI" id="CHEBI:16389"/>
        <dbReference type="ChEBI" id="CHEBI:17976"/>
        <dbReference type="ChEBI" id="CHEBI:29101"/>
        <dbReference type="ChEBI" id="CHEBI:57540"/>
        <dbReference type="ChEBI" id="CHEBI:57945"/>
        <dbReference type="EC" id="7.2.1.1"/>
    </reaction>
</comment>
<reference evidence="12" key="1">
    <citation type="submission" date="2020-10" db="EMBL/GenBank/DDBJ databases">
        <authorList>
            <person name="Gilroy R."/>
        </authorList>
    </citation>
    <scope>NUCLEOTIDE SEQUENCE</scope>
    <source>
        <strain evidence="12">CHK158-818</strain>
    </source>
</reference>
<feature type="domain" description="Na(+)-translocating NADH-quinone reductase subunit A C-terminal" evidence="10">
    <location>
        <begin position="261"/>
        <end position="310"/>
    </location>
</feature>
<evidence type="ECO:0000256" key="1">
    <source>
        <dbReference type="ARBA" id="ARBA00022448"/>
    </source>
</evidence>
<dbReference type="NCBIfam" id="TIGR01936">
    <property type="entry name" value="nqrA"/>
    <property type="match status" value="1"/>
</dbReference>
<dbReference type="Pfam" id="PF24836">
    <property type="entry name" value="NQRA_2nd"/>
    <property type="match status" value="1"/>
</dbReference>